<dbReference type="GO" id="GO:0046872">
    <property type="term" value="F:metal ion binding"/>
    <property type="evidence" value="ECO:0007669"/>
    <property type="project" value="UniProtKB-KW"/>
</dbReference>
<proteinExistence type="inferred from homology"/>
<keyword evidence="3" id="KW-0187">Copper transport</keyword>
<dbReference type="AlphaFoldDB" id="A0A1Q2ZYG6"/>
<keyword evidence="6" id="KW-0143">Chaperone</keyword>
<dbReference type="FunFam" id="3.30.70.100:FF:000008">
    <property type="entry name" value="Copper transport protein ATOX1"/>
    <property type="match status" value="1"/>
</dbReference>
<keyword evidence="1" id="KW-0813">Transport</keyword>
<dbReference type="Pfam" id="PF00403">
    <property type="entry name" value="HMA"/>
    <property type="match status" value="1"/>
</dbReference>
<dbReference type="PROSITE" id="PS01047">
    <property type="entry name" value="HMA_1"/>
    <property type="match status" value="1"/>
</dbReference>
<evidence type="ECO:0000313" key="11">
    <source>
        <dbReference type="Proteomes" id="UP000187013"/>
    </source>
</evidence>
<dbReference type="eggNOG" id="KOG1603">
    <property type="taxonomic scope" value="Eukaryota"/>
</dbReference>
<dbReference type="OrthoDB" id="689350at2759"/>
<evidence type="ECO:0000256" key="2">
    <source>
        <dbReference type="ARBA" id="ARBA00022723"/>
    </source>
</evidence>
<dbReference type="PANTHER" id="PTHR46365">
    <property type="entry name" value="COPPER TRANSPORT PROTEIN ATOX1"/>
    <property type="match status" value="1"/>
</dbReference>
<comment type="caution">
    <text evidence="9">The sequence shown here is derived from an EMBL/GenBank/DDBJ whole genome shotgun (WGS) entry which is preliminary data.</text>
</comment>
<evidence type="ECO:0000256" key="5">
    <source>
        <dbReference type="ARBA" id="ARBA00023065"/>
    </source>
</evidence>
<evidence type="ECO:0000256" key="4">
    <source>
        <dbReference type="ARBA" id="ARBA00023008"/>
    </source>
</evidence>
<reference evidence="9 11" key="1">
    <citation type="submission" date="2016-08" db="EMBL/GenBank/DDBJ databases">
        <title>Draft genome sequence of allopolyploid Zygosaccharomyces rouxii.</title>
        <authorList>
            <person name="Watanabe J."/>
            <person name="Uehara K."/>
            <person name="Mogi Y."/>
            <person name="Tsukioka Y."/>
        </authorList>
    </citation>
    <scope>NUCLEOTIDE SEQUENCE [LARGE SCALE GENOMIC DNA]</scope>
    <source>
        <strain evidence="9 11">NBRC 110957</strain>
    </source>
</reference>
<dbReference type="Gene3D" id="3.30.70.100">
    <property type="match status" value="1"/>
</dbReference>
<evidence type="ECO:0000259" key="8">
    <source>
        <dbReference type="PROSITE" id="PS50846"/>
    </source>
</evidence>
<dbReference type="PANTHER" id="PTHR46365:SF1">
    <property type="entry name" value="COPPER TRANSPORT PROTEIN ATOX1"/>
    <property type="match status" value="1"/>
</dbReference>
<dbReference type="EMBL" id="BDGX01000022">
    <property type="protein sequence ID" value="GAV50479.1"/>
    <property type="molecule type" value="Genomic_DNA"/>
</dbReference>
<evidence type="ECO:0000256" key="3">
    <source>
        <dbReference type="ARBA" id="ARBA00022796"/>
    </source>
</evidence>
<keyword evidence="2" id="KW-0479">Metal-binding</keyword>
<accession>A0A1Q2ZYG6</accession>
<evidence type="ECO:0000256" key="6">
    <source>
        <dbReference type="ARBA" id="ARBA00023186"/>
    </source>
</evidence>
<evidence type="ECO:0000313" key="10">
    <source>
        <dbReference type="EMBL" id="GAV50479.1"/>
    </source>
</evidence>
<dbReference type="GO" id="GO:0005829">
    <property type="term" value="C:cytosol"/>
    <property type="evidence" value="ECO:0007669"/>
    <property type="project" value="TreeGrafter"/>
</dbReference>
<dbReference type="SUPFAM" id="SSF55008">
    <property type="entry name" value="HMA, heavy metal-associated domain"/>
    <property type="match status" value="1"/>
</dbReference>
<evidence type="ECO:0000256" key="1">
    <source>
        <dbReference type="ARBA" id="ARBA00022448"/>
    </source>
</evidence>
<dbReference type="InterPro" id="IPR036163">
    <property type="entry name" value="HMA_dom_sf"/>
</dbReference>
<dbReference type="CDD" id="cd00371">
    <property type="entry name" value="HMA"/>
    <property type="match status" value="1"/>
</dbReference>
<dbReference type="InterPro" id="IPR006121">
    <property type="entry name" value="HMA_dom"/>
</dbReference>
<keyword evidence="4" id="KW-0186">Copper</keyword>
<comment type="similarity">
    <text evidence="7">Belongs to the ATX1 family.</text>
</comment>
<evidence type="ECO:0000313" key="9">
    <source>
        <dbReference type="EMBL" id="GAV48500.1"/>
    </source>
</evidence>
<gene>
    <name evidence="9" type="ORF">ZYGR_0J00120</name>
    <name evidence="10" type="ORF">ZYGR_0V00120</name>
</gene>
<dbReference type="InterPro" id="IPR017969">
    <property type="entry name" value="Heavy-metal-associated_CS"/>
</dbReference>
<evidence type="ECO:0000256" key="7">
    <source>
        <dbReference type="ARBA" id="ARBA00038171"/>
    </source>
</evidence>
<dbReference type="GO" id="GO:0006825">
    <property type="term" value="P:copper ion transport"/>
    <property type="evidence" value="ECO:0007669"/>
    <property type="project" value="UniProtKB-KW"/>
</dbReference>
<dbReference type="PROSITE" id="PS50846">
    <property type="entry name" value="HMA_2"/>
    <property type="match status" value="1"/>
</dbReference>
<dbReference type="EMBL" id="BDGX01000010">
    <property type="protein sequence ID" value="GAV48500.1"/>
    <property type="molecule type" value="Genomic_DNA"/>
</dbReference>
<dbReference type="Proteomes" id="UP000187013">
    <property type="component" value="Unassembled WGS sequence"/>
</dbReference>
<dbReference type="InterPro" id="IPR051881">
    <property type="entry name" value="Copper_transport_ATOX1-like"/>
</dbReference>
<dbReference type="GO" id="GO:0016531">
    <property type="term" value="F:copper chaperone activity"/>
    <property type="evidence" value="ECO:0007669"/>
    <property type="project" value="TreeGrafter"/>
</dbReference>
<protein>
    <recommendedName>
        <fullName evidence="8">HMA domain-containing protein</fullName>
    </recommendedName>
</protein>
<sequence>MSESHYHFNVVMSCQGCSNAINRVLTKLEPEVSKIDISLEKQTVDVHSTLPYETIHDKIAKTGKEVKSGEVV</sequence>
<organism evidence="9 11">
    <name type="scientific">Zygosaccharomyces rouxii</name>
    <dbReference type="NCBI Taxonomy" id="4956"/>
    <lineage>
        <taxon>Eukaryota</taxon>
        <taxon>Fungi</taxon>
        <taxon>Dikarya</taxon>
        <taxon>Ascomycota</taxon>
        <taxon>Saccharomycotina</taxon>
        <taxon>Saccharomycetes</taxon>
        <taxon>Saccharomycetales</taxon>
        <taxon>Saccharomycetaceae</taxon>
        <taxon>Zygosaccharomyces</taxon>
    </lineage>
</organism>
<keyword evidence="5" id="KW-0406">Ion transport</keyword>
<feature type="domain" description="HMA" evidence="8">
    <location>
        <begin position="3"/>
        <end position="67"/>
    </location>
</feature>
<name>A0A1Q2ZYG6_ZYGRO</name>